<dbReference type="InterPro" id="IPR000595">
    <property type="entry name" value="cNMP-bd_dom"/>
</dbReference>
<keyword evidence="3" id="KW-1185">Reference proteome</keyword>
<organism evidence="2 3">
    <name type="scientific">Arthrobacter phage Niktson</name>
    <dbReference type="NCBI Taxonomy" id="2014347"/>
    <lineage>
        <taxon>Viruses</taxon>
        <taxon>Duplodnaviria</taxon>
        <taxon>Heunggongvirae</taxon>
        <taxon>Uroviricota</taxon>
        <taxon>Caudoviricetes</taxon>
        <taxon>Gordonvirus</taxon>
        <taxon>Gordonvirus niktson</taxon>
    </lineage>
</organism>
<dbReference type="EMBL" id="MF038790">
    <property type="protein sequence ID" value="ASD52253.1"/>
    <property type="molecule type" value="Genomic_DNA"/>
</dbReference>
<evidence type="ECO:0000259" key="1">
    <source>
        <dbReference type="PROSITE" id="PS50042"/>
    </source>
</evidence>
<protein>
    <submittedName>
        <fullName evidence="2">Minor tail protein</fullName>
    </submittedName>
</protein>
<feature type="domain" description="Cyclic nucleotide-binding" evidence="1">
    <location>
        <begin position="180"/>
        <end position="250"/>
    </location>
</feature>
<evidence type="ECO:0000313" key="3">
    <source>
        <dbReference type="Proteomes" id="UP000225325"/>
    </source>
</evidence>
<evidence type="ECO:0000313" key="2">
    <source>
        <dbReference type="EMBL" id="ASD52253.1"/>
    </source>
</evidence>
<dbReference type="Pfam" id="PF14594">
    <property type="entry name" value="Sipho_Gp37"/>
    <property type="match status" value="1"/>
</dbReference>
<dbReference type="PROSITE" id="PS50042">
    <property type="entry name" value="CNMP_BINDING_3"/>
    <property type="match status" value="1"/>
</dbReference>
<dbReference type="Proteomes" id="UP000225325">
    <property type="component" value="Segment"/>
</dbReference>
<accession>A0A218M5L3</accession>
<sequence length="387" mass="43225">MMEVYILDDFLRRKSVIDLFESCIWTDRFAAKGDVEIVVPLIDKYRRLLVPGTQLALNESDRVMTIETADTKTDSEGRTLLTASGVSLESMLEDRIATDGVSPTTENGKWVIQGTPGNVVRQLFDLICRQGLLHPGDVIPFIQPGTLYPEGSLGEISQIFDFEIPLGTLYQTVKDICDMYDLGFRLVRDGDKSKLFFEIYSGDDRTTQQSERAPVLFSPELDNLQNVSEMASISGSKNVAYVFSKTASRIVYASDAGTDTAGFDRRVLHVNATDIDATDPVVIQALLLQKGLEALAGHRPLSAIDGEINQYSKYKYMRDYRLGDLVEMRNSSGATNHMRVTEQIFVSDAQGDRSYPTLTMNRFITNGTWDSWGNTTWDGGGEEVWDE</sequence>
<gene>
    <name evidence="2" type="ORF">NIKTSON_28</name>
</gene>
<name>A0A218M5L3_9CAUD</name>
<reference evidence="2 3" key="1">
    <citation type="submission" date="2017-05" db="EMBL/GenBank/DDBJ databases">
        <authorList>
            <person name="Hanf Z.R."/>
            <person name="Kautto E.A."/>
            <person name="Lee N.W."/>
            <person name="Nabb C."/>
            <person name="Nelson M."/>
            <person name="Smith O.J."/>
            <person name="Steiner S.B."/>
            <person name="Tyransky A."/>
            <person name="Ball S.L."/>
            <person name="Breitenberger C.A."/>
            <person name="Daniels C.J."/>
            <person name="Garlena R.A."/>
            <person name="Russell D.A."/>
            <person name="Pope W.H."/>
            <person name="Jacobs-Sera D."/>
            <person name="Hendrix R.W."/>
            <person name="Hatfull G.F."/>
        </authorList>
    </citation>
    <scope>NUCLEOTIDE SEQUENCE [LARGE SCALE GENOMIC DNA]</scope>
</reference>
<dbReference type="InterPro" id="IPR029432">
    <property type="entry name" value="Gp28/Gp37-like_dom"/>
</dbReference>
<proteinExistence type="predicted"/>